<reference evidence="3 4" key="2">
    <citation type="journal article" date="2017" name="Genome Biol.">
        <title>New reference genome sequences of hot pepper reveal the massive evolution of plant disease-resistance genes by retroduplication.</title>
        <authorList>
            <person name="Kim S."/>
            <person name="Park J."/>
            <person name="Yeom S.I."/>
            <person name="Kim Y.M."/>
            <person name="Seo E."/>
            <person name="Kim K.T."/>
            <person name="Kim M.S."/>
            <person name="Lee J.M."/>
            <person name="Cheong K."/>
            <person name="Shin H.S."/>
            <person name="Kim S.B."/>
            <person name="Han K."/>
            <person name="Lee J."/>
            <person name="Park M."/>
            <person name="Lee H.A."/>
            <person name="Lee H.Y."/>
            <person name="Lee Y."/>
            <person name="Oh S."/>
            <person name="Lee J.H."/>
            <person name="Choi E."/>
            <person name="Choi E."/>
            <person name="Lee S.E."/>
            <person name="Jeon J."/>
            <person name="Kim H."/>
            <person name="Choi G."/>
            <person name="Song H."/>
            <person name="Lee J."/>
            <person name="Lee S.C."/>
            <person name="Kwon J.K."/>
            <person name="Lee H.Y."/>
            <person name="Koo N."/>
            <person name="Hong Y."/>
            <person name="Kim R.W."/>
            <person name="Kang W.H."/>
            <person name="Huh J.H."/>
            <person name="Kang B.C."/>
            <person name="Yang T.J."/>
            <person name="Lee Y.H."/>
            <person name="Bennetzen J.L."/>
            <person name="Choi D."/>
        </authorList>
    </citation>
    <scope>NUCLEOTIDE SEQUENCE [LARGE SCALE GENOMIC DNA]</scope>
    <source>
        <strain evidence="4">cv. CM334</strain>
    </source>
</reference>
<evidence type="ECO:0000313" key="3">
    <source>
        <dbReference type="EMBL" id="PHT79549.1"/>
    </source>
</evidence>
<name>A0A2G2ZC53_CAPAN</name>
<dbReference type="InterPro" id="IPR004176">
    <property type="entry name" value="Clp_R_N"/>
</dbReference>
<reference evidence="3 4" key="1">
    <citation type="journal article" date="2014" name="Nat. Genet.">
        <title>Genome sequence of the hot pepper provides insights into the evolution of pungency in Capsicum species.</title>
        <authorList>
            <person name="Kim S."/>
            <person name="Park M."/>
            <person name="Yeom S.I."/>
            <person name="Kim Y.M."/>
            <person name="Lee J.M."/>
            <person name="Lee H.A."/>
            <person name="Seo E."/>
            <person name="Choi J."/>
            <person name="Cheong K."/>
            <person name="Kim K.T."/>
            <person name="Jung K."/>
            <person name="Lee G.W."/>
            <person name="Oh S.K."/>
            <person name="Bae C."/>
            <person name="Kim S.B."/>
            <person name="Lee H.Y."/>
            <person name="Kim S.Y."/>
            <person name="Kim M.S."/>
            <person name="Kang B.C."/>
            <person name="Jo Y.D."/>
            <person name="Yang H.B."/>
            <person name="Jeong H.J."/>
            <person name="Kang W.H."/>
            <person name="Kwon J.K."/>
            <person name="Shin C."/>
            <person name="Lim J.Y."/>
            <person name="Park J.H."/>
            <person name="Huh J.H."/>
            <person name="Kim J.S."/>
            <person name="Kim B.D."/>
            <person name="Cohen O."/>
            <person name="Paran I."/>
            <person name="Suh M.C."/>
            <person name="Lee S.B."/>
            <person name="Kim Y.K."/>
            <person name="Shin Y."/>
            <person name="Noh S.J."/>
            <person name="Park J."/>
            <person name="Seo Y.S."/>
            <person name="Kwon S.Y."/>
            <person name="Kim H.A."/>
            <person name="Park J.M."/>
            <person name="Kim H.J."/>
            <person name="Choi S.B."/>
            <person name="Bosland P.W."/>
            <person name="Reeves G."/>
            <person name="Jo S.H."/>
            <person name="Lee B.W."/>
            <person name="Cho H.T."/>
            <person name="Choi H.S."/>
            <person name="Lee M.S."/>
            <person name="Yu Y."/>
            <person name="Do Choi Y."/>
            <person name="Park B.S."/>
            <person name="van Deynze A."/>
            <person name="Ashrafi H."/>
            <person name="Hill T."/>
            <person name="Kim W.T."/>
            <person name="Pai H.S."/>
            <person name="Ahn H.K."/>
            <person name="Yeam I."/>
            <person name="Giovannoni J.J."/>
            <person name="Rose J.K."/>
            <person name="Sorensen I."/>
            <person name="Lee S.J."/>
            <person name="Kim R.W."/>
            <person name="Choi I.Y."/>
            <person name="Choi B.S."/>
            <person name="Lim J.S."/>
            <person name="Lee Y.H."/>
            <person name="Choi D."/>
        </authorList>
    </citation>
    <scope>NUCLEOTIDE SEQUENCE [LARGE SCALE GENOMIC DNA]</scope>
    <source>
        <strain evidence="4">cv. CM334</strain>
    </source>
</reference>
<evidence type="ECO:0000259" key="2">
    <source>
        <dbReference type="PROSITE" id="PS51903"/>
    </source>
</evidence>
<dbReference type="Gene3D" id="1.10.1780.10">
    <property type="entry name" value="Clp, N-terminal domain"/>
    <property type="match status" value="1"/>
</dbReference>
<dbReference type="Pfam" id="PF02861">
    <property type="entry name" value="Clp_N"/>
    <property type="match status" value="1"/>
</dbReference>
<organism evidence="3 4">
    <name type="scientific">Capsicum annuum</name>
    <name type="common">Capsicum pepper</name>
    <dbReference type="NCBI Taxonomy" id="4072"/>
    <lineage>
        <taxon>Eukaryota</taxon>
        <taxon>Viridiplantae</taxon>
        <taxon>Streptophyta</taxon>
        <taxon>Embryophyta</taxon>
        <taxon>Tracheophyta</taxon>
        <taxon>Spermatophyta</taxon>
        <taxon>Magnoliopsida</taxon>
        <taxon>eudicotyledons</taxon>
        <taxon>Gunneridae</taxon>
        <taxon>Pentapetalae</taxon>
        <taxon>asterids</taxon>
        <taxon>lamiids</taxon>
        <taxon>Solanales</taxon>
        <taxon>Solanaceae</taxon>
        <taxon>Solanoideae</taxon>
        <taxon>Capsiceae</taxon>
        <taxon>Capsicum</taxon>
    </lineage>
</organism>
<sequence length="162" mass="18481">MIKCHICETFRLKRFWDMNIIIKREATETAQVTSYQLCQADVGNCFLILLMINNSSYTEMALQGIVGAVEATWTNKQQFCKKQVILYLSSRRLCGPILGSHLSSLLYNTKKHKKEIGDFIVSVENMLLAFLSDKRFGQKLFRNLQLTEKALKDAVTAVHGSQ</sequence>
<proteinExistence type="predicted"/>
<accession>A0A2G2ZC53</accession>
<dbReference type="STRING" id="4072.A0A2G2ZC53"/>
<dbReference type="InterPro" id="IPR036628">
    <property type="entry name" value="Clp_N_dom_sf"/>
</dbReference>
<dbReference type="EMBL" id="AYRZ02000006">
    <property type="protein sequence ID" value="PHT79549.1"/>
    <property type="molecule type" value="Genomic_DNA"/>
</dbReference>
<dbReference type="PROSITE" id="PS51903">
    <property type="entry name" value="CLP_R"/>
    <property type="match status" value="1"/>
</dbReference>
<dbReference type="Proteomes" id="UP000222542">
    <property type="component" value="Unassembled WGS sequence"/>
</dbReference>
<keyword evidence="1" id="KW-0677">Repeat</keyword>
<evidence type="ECO:0000313" key="4">
    <source>
        <dbReference type="Proteomes" id="UP000222542"/>
    </source>
</evidence>
<dbReference type="AlphaFoldDB" id="A0A2G2ZC53"/>
<keyword evidence="4" id="KW-1185">Reference proteome</keyword>
<feature type="domain" description="Clp R" evidence="2">
    <location>
        <begin position="1"/>
        <end position="161"/>
    </location>
</feature>
<gene>
    <name evidence="3" type="ORF">T459_17601</name>
</gene>
<protein>
    <recommendedName>
        <fullName evidence="2">Clp R domain-containing protein</fullName>
    </recommendedName>
</protein>
<dbReference type="SUPFAM" id="SSF81923">
    <property type="entry name" value="Double Clp-N motif"/>
    <property type="match status" value="1"/>
</dbReference>
<comment type="caution">
    <text evidence="3">The sequence shown here is derived from an EMBL/GenBank/DDBJ whole genome shotgun (WGS) entry which is preliminary data.</text>
</comment>
<evidence type="ECO:0000256" key="1">
    <source>
        <dbReference type="PROSITE-ProRule" id="PRU01251"/>
    </source>
</evidence>
<dbReference type="Gramene" id="PHT79549">
    <property type="protein sequence ID" value="PHT79549"/>
    <property type="gene ID" value="T459_17601"/>
</dbReference>